<evidence type="ECO:0000256" key="1">
    <source>
        <dbReference type="SAM" id="Coils"/>
    </source>
</evidence>
<sequence length="57" mass="6716">MNKIEEEKIKRLQECASDAEAEQEQKKLMTEIAILSERERIQEAEFAPTSCWESEKE</sequence>
<feature type="coiled-coil region" evidence="1">
    <location>
        <begin position="2"/>
        <end position="38"/>
    </location>
</feature>
<comment type="caution">
    <text evidence="2">The sequence shown here is derived from an EMBL/GenBank/DDBJ whole genome shotgun (WGS) entry which is preliminary data.</text>
</comment>
<evidence type="ECO:0000313" key="3">
    <source>
        <dbReference type="Proteomes" id="UP001589838"/>
    </source>
</evidence>
<organism evidence="2 3">
    <name type="scientific">Halalkalibacter kiskunsagensis</name>
    <dbReference type="NCBI Taxonomy" id="1548599"/>
    <lineage>
        <taxon>Bacteria</taxon>
        <taxon>Bacillati</taxon>
        <taxon>Bacillota</taxon>
        <taxon>Bacilli</taxon>
        <taxon>Bacillales</taxon>
        <taxon>Bacillaceae</taxon>
        <taxon>Halalkalibacter</taxon>
    </lineage>
</organism>
<dbReference type="Proteomes" id="UP001589838">
    <property type="component" value="Unassembled WGS sequence"/>
</dbReference>
<accession>A0ABV6K7X4</accession>
<evidence type="ECO:0000313" key="2">
    <source>
        <dbReference type="EMBL" id="MFC0469406.1"/>
    </source>
</evidence>
<dbReference type="RefSeq" id="WP_335959436.1">
    <property type="nucleotide sequence ID" value="NZ_JAXBLX010000005.1"/>
</dbReference>
<keyword evidence="1" id="KW-0175">Coiled coil</keyword>
<protein>
    <submittedName>
        <fullName evidence="2">Uncharacterized protein</fullName>
    </submittedName>
</protein>
<keyword evidence="3" id="KW-1185">Reference proteome</keyword>
<dbReference type="EMBL" id="JBHLUX010000005">
    <property type="protein sequence ID" value="MFC0469406.1"/>
    <property type="molecule type" value="Genomic_DNA"/>
</dbReference>
<proteinExistence type="predicted"/>
<name>A0ABV6K7X4_9BACI</name>
<gene>
    <name evidence="2" type="ORF">ACFFHM_02335</name>
</gene>
<reference evidence="2 3" key="1">
    <citation type="submission" date="2024-09" db="EMBL/GenBank/DDBJ databases">
        <authorList>
            <person name="Sun Q."/>
            <person name="Mori K."/>
        </authorList>
    </citation>
    <scope>NUCLEOTIDE SEQUENCE [LARGE SCALE GENOMIC DNA]</scope>
    <source>
        <strain evidence="2 3">NCAIM B.02610</strain>
    </source>
</reference>